<dbReference type="AlphaFoldDB" id="A0A814E8A2"/>
<protein>
    <submittedName>
        <fullName evidence="2">Uncharacterized protein</fullName>
    </submittedName>
</protein>
<feature type="region of interest" description="Disordered" evidence="1">
    <location>
        <begin position="66"/>
        <end position="96"/>
    </location>
</feature>
<organism evidence="2 3">
    <name type="scientific">Brachionus calyciflorus</name>
    <dbReference type="NCBI Taxonomy" id="104777"/>
    <lineage>
        <taxon>Eukaryota</taxon>
        <taxon>Metazoa</taxon>
        <taxon>Spiralia</taxon>
        <taxon>Gnathifera</taxon>
        <taxon>Rotifera</taxon>
        <taxon>Eurotatoria</taxon>
        <taxon>Monogononta</taxon>
        <taxon>Pseudotrocha</taxon>
        <taxon>Ploima</taxon>
        <taxon>Brachionidae</taxon>
        <taxon>Brachionus</taxon>
    </lineage>
</organism>
<gene>
    <name evidence="2" type="ORF">OXX778_LOCUS14666</name>
</gene>
<evidence type="ECO:0000313" key="3">
    <source>
        <dbReference type="Proteomes" id="UP000663879"/>
    </source>
</evidence>
<proteinExistence type="predicted"/>
<dbReference type="Proteomes" id="UP000663879">
    <property type="component" value="Unassembled WGS sequence"/>
</dbReference>
<sequence>MTESLAQVLINVSSPSVASSTHVETSTSSVDLSQMTLSNERINSAQKSNSNTNFCSPLYLKQQKGLNKSSIATPHPSSTHYRQSSSTSSTSNIGIQGRPPLQALPLNIYSQTPVIVHNKDGTIQSIHSTPAKPGSKINKILICIEKF</sequence>
<keyword evidence="3" id="KW-1185">Reference proteome</keyword>
<accession>A0A814E8A2</accession>
<comment type="caution">
    <text evidence="2">The sequence shown here is derived from an EMBL/GenBank/DDBJ whole genome shotgun (WGS) entry which is preliminary data.</text>
</comment>
<reference evidence="2" key="1">
    <citation type="submission" date="2021-02" db="EMBL/GenBank/DDBJ databases">
        <authorList>
            <person name="Nowell W R."/>
        </authorList>
    </citation>
    <scope>NUCLEOTIDE SEQUENCE</scope>
    <source>
        <strain evidence="2">Ploen Becks lab</strain>
    </source>
</reference>
<name>A0A814E8A2_9BILA</name>
<feature type="compositionally biased region" description="Polar residues" evidence="1">
    <location>
        <begin position="66"/>
        <end position="76"/>
    </location>
</feature>
<evidence type="ECO:0000256" key="1">
    <source>
        <dbReference type="SAM" id="MobiDB-lite"/>
    </source>
</evidence>
<dbReference type="EMBL" id="CAJNOC010003062">
    <property type="protein sequence ID" value="CAF0965938.1"/>
    <property type="molecule type" value="Genomic_DNA"/>
</dbReference>
<feature type="compositionally biased region" description="Low complexity" evidence="1">
    <location>
        <begin position="77"/>
        <end position="91"/>
    </location>
</feature>
<evidence type="ECO:0000313" key="2">
    <source>
        <dbReference type="EMBL" id="CAF0965938.1"/>
    </source>
</evidence>